<sequence>MLAAAGAASVAAAFTIPFASTAFAQGGEAEILASDSPDAVSGEYIAVFTDTAAPHGKKATAKAADGIAESHSAELGSVYHSTLNGFSFAGSADEAEEIASRTDIAYVEAVQTMGVSDIAQNDPPNWGTDRLDQQDLPLDDAYATPDSQGSGATVYVLDTGINPDHQEFGGRASMGPSFAGENDSTDCHGHGTHVAGSVAGAEYGVAPQADVVGVQVLGCDGYGSTEGIISAIDWVASSGSRPAVINMSLGGASDGTDQAYYDAVQNAVDQGVAVVAAAGNDGDDACNYAPARFDNVLTVANATRDDARYTGRGTSNYGTCVDVFGPGTDILSARHDSNTDVVAFTGTSMASPHLAGVAALYLADNPGATPNQVTQQILGNATADTLTDVGAGSPNLNANTEFMLDGSDGGDPTDPDPVDPSDCDGHAATESGSLSGSGSTSVHPDSGYYYSGAGTHSGCLSGPSDADFDLYLQRWNGSSWSSVASGTSASSEETVSYDGTAGYYRWVAYSYSGSGSYTIGSTQP</sequence>
<dbReference type="InterPro" id="IPR000209">
    <property type="entry name" value="Peptidase_S8/S53_dom"/>
</dbReference>
<feature type="region of interest" description="Disordered" evidence="6">
    <location>
        <begin position="389"/>
        <end position="441"/>
    </location>
</feature>
<dbReference type="PRINTS" id="PR00723">
    <property type="entry name" value="SUBTILISIN"/>
</dbReference>
<feature type="active site" description="Charge relay system" evidence="5">
    <location>
        <position position="190"/>
    </location>
</feature>
<feature type="chain" id="PRO_5047185323" evidence="7">
    <location>
        <begin position="25"/>
        <end position="524"/>
    </location>
</feature>
<dbReference type="PROSITE" id="PS00137">
    <property type="entry name" value="SUBTILASE_HIS"/>
    <property type="match status" value="1"/>
</dbReference>
<dbReference type="InterPro" id="IPR010259">
    <property type="entry name" value="S8pro/Inhibitor_I9"/>
</dbReference>
<comment type="caution">
    <text evidence="10">The sequence shown here is derived from an EMBL/GenBank/DDBJ whole genome shotgun (WGS) entry which is preliminary data.</text>
</comment>
<evidence type="ECO:0000313" key="10">
    <source>
        <dbReference type="EMBL" id="MFC4336116.1"/>
    </source>
</evidence>
<dbReference type="InterPro" id="IPR034193">
    <property type="entry name" value="PCSK9_ProteinaseK-like"/>
</dbReference>
<evidence type="ECO:0000256" key="5">
    <source>
        <dbReference type="PROSITE-ProRule" id="PRU01240"/>
    </source>
</evidence>
<feature type="compositionally biased region" description="Low complexity" evidence="6">
    <location>
        <begin position="431"/>
        <end position="441"/>
    </location>
</feature>
<dbReference type="Proteomes" id="UP001595823">
    <property type="component" value="Unassembled WGS sequence"/>
</dbReference>
<dbReference type="PROSITE" id="PS00136">
    <property type="entry name" value="SUBTILASE_ASP"/>
    <property type="match status" value="1"/>
</dbReference>
<dbReference type="PANTHER" id="PTHR43806">
    <property type="entry name" value="PEPTIDASE S8"/>
    <property type="match status" value="1"/>
</dbReference>
<gene>
    <name evidence="10" type="ORF">ACFPET_12975</name>
</gene>
<dbReference type="Gene3D" id="3.40.50.200">
    <property type="entry name" value="Peptidase S8/S53 domain"/>
    <property type="match status" value="1"/>
</dbReference>
<evidence type="ECO:0000256" key="2">
    <source>
        <dbReference type="ARBA" id="ARBA00022670"/>
    </source>
</evidence>
<evidence type="ECO:0000256" key="7">
    <source>
        <dbReference type="SAM" id="SignalP"/>
    </source>
</evidence>
<keyword evidence="2 5" id="KW-0645">Protease</keyword>
<dbReference type="SUPFAM" id="SSF52743">
    <property type="entry name" value="Subtilisin-like"/>
    <property type="match status" value="1"/>
</dbReference>
<feature type="signal peptide" evidence="7">
    <location>
        <begin position="1"/>
        <end position="24"/>
    </location>
</feature>
<comment type="similarity">
    <text evidence="1 5">Belongs to the peptidase S8 family.</text>
</comment>
<dbReference type="InterPro" id="IPR015500">
    <property type="entry name" value="Peptidase_S8_subtilisin-rel"/>
</dbReference>
<dbReference type="Gene3D" id="3.30.70.80">
    <property type="entry name" value="Peptidase S8 propeptide/proteinase inhibitor I9"/>
    <property type="match status" value="1"/>
</dbReference>
<name>A0ABV8U0E8_9ACTN</name>
<feature type="active site" description="Charge relay system" evidence="5">
    <location>
        <position position="348"/>
    </location>
</feature>
<dbReference type="InterPro" id="IPR036852">
    <property type="entry name" value="Peptidase_S8/S53_dom_sf"/>
</dbReference>
<evidence type="ECO:0000313" key="11">
    <source>
        <dbReference type="Proteomes" id="UP001595823"/>
    </source>
</evidence>
<keyword evidence="11" id="KW-1185">Reference proteome</keyword>
<proteinExistence type="inferred from homology"/>
<organism evidence="10 11">
    <name type="scientific">Salininema proteolyticum</name>
    <dbReference type="NCBI Taxonomy" id="1607685"/>
    <lineage>
        <taxon>Bacteria</taxon>
        <taxon>Bacillati</taxon>
        <taxon>Actinomycetota</taxon>
        <taxon>Actinomycetes</taxon>
        <taxon>Glycomycetales</taxon>
        <taxon>Glycomycetaceae</taxon>
        <taxon>Salininema</taxon>
    </lineage>
</organism>
<dbReference type="EMBL" id="JBHSDK010000015">
    <property type="protein sequence ID" value="MFC4336116.1"/>
    <property type="molecule type" value="Genomic_DNA"/>
</dbReference>
<evidence type="ECO:0000256" key="3">
    <source>
        <dbReference type="ARBA" id="ARBA00022801"/>
    </source>
</evidence>
<evidence type="ECO:0000259" key="9">
    <source>
        <dbReference type="Pfam" id="PF05922"/>
    </source>
</evidence>
<dbReference type="InterPro" id="IPR037045">
    <property type="entry name" value="S8pro/Inhibitor_I9_sf"/>
</dbReference>
<keyword evidence="7" id="KW-0732">Signal</keyword>
<feature type="compositionally biased region" description="Acidic residues" evidence="6">
    <location>
        <begin position="411"/>
        <end position="422"/>
    </location>
</feature>
<dbReference type="Gene3D" id="2.60.120.380">
    <property type="match status" value="1"/>
</dbReference>
<dbReference type="Pfam" id="PF05922">
    <property type="entry name" value="Inhibitor_I9"/>
    <property type="match status" value="1"/>
</dbReference>
<dbReference type="Pfam" id="PF00082">
    <property type="entry name" value="Peptidase_S8"/>
    <property type="match status" value="1"/>
</dbReference>
<dbReference type="InterPro" id="IPR050131">
    <property type="entry name" value="Peptidase_S8_subtilisin-like"/>
</dbReference>
<dbReference type="PROSITE" id="PS51892">
    <property type="entry name" value="SUBTILASE"/>
    <property type="match status" value="1"/>
</dbReference>
<reference evidence="11" key="1">
    <citation type="journal article" date="2019" name="Int. J. Syst. Evol. Microbiol.">
        <title>The Global Catalogue of Microorganisms (GCM) 10K type strain sequencing project: providing services to taxonomists for standard genome sequencing and annotation.</title>
        <authorList>
            <consortium name="The Broad Institute Genomics Platform"/>
            <consortium name="The Broad Institute Genome Sequencing Center for Infectious Disease"/>
            <person name="Wu L."/>
            <person name="Ma J."/>
        </authorList>
    </citation>
    <scope>NUCLEOTIDE SEQUENCE [LARGE SCALE GENOMIC DNA]</scope>
    <source>
        <strain evidence="11">IBRC-M 10908</strain>
    </source>
</reference>
<protein>
    <submittedName>
        <fullName evidence="10">S8 family serine peptidase</fullName>
    </submittedName>
</protein>
<dbReference type="CDD" id="cd04077">
    <property type="entry name" value="Peptidases_S8_PCSK9_ProteinaseK_like"/>
    <property type="match status" value="1"/>
</dbReference>
<dbReference type="InterPro" id="IPR023827">
    <property type="entry name" value="Peptidase_S8_Asp-AS"/>
</dbReference>
<feature type="domain" description="Peptidase S8/S53" evidence="8">
    <location>
        <begin position="149"/>
        <end position="387"/>
    </location>
</feature>
<dbReference type="RefSeq" id="WP_380621626.1">
    <property type="nucleotide sequence ID" value="NZ_JBHSDK010000015.1"/>
</dbReference>
<evidence type="ECO:0000259" key="8">
    <source>
        <dbReference type="Pfam" id="PF00082"/>
    </source>
</evidence>
<feature type="region of interest" description="Disordered" evidence="6">
    <location>
        <begin position="165"/>
        <end position="191"/>
    </location>
</feature>
<feature type="domain" description="Inhibitor I9" evidence="9">
    <location>
        <begin position="45"/>
        <end position="109"/>
    </location>
</feature>
<evidence type="ECO:0000256" key="6">
    <source>
        <dbReference type="SAM" id="MobiDB-lite"/>
    </source>
</evidence>
<dbReference type="PANTHER" id="PTHR43806:SF11">
    <property type="entry name" value="CEREVISIN-RELATED"/>
    <property type="match status" value="1"/>
</dbReference>
<evidence type="ECO:0000256" key="1">
    <source>
        <dbReference type="ARBA" id="ARBA00011073"/>
    </source>
</evidence>
<keyword evidence="3 5" id="KW-0378">Hydrolase</keyword>
<keyword evidence="4 5" id="KW-0720">Serine protease</keyword>
<evidence type="ECO:0000256" key="4">
    <source>
        <dbReference type="ARBA" id="ARBA00022825"/>
    </source>
</evidence>
<accession>A0ABV8U0E8</accession>
<feature type="active site" description="Charge relay system" evidence="5">
    <location>
        <position position="158"/>
    </location>
</feature>
<dbReference type="InterPro" id="IPR022398">
    <property type="entry name" value="Peptidase_S8_His-AS"/>
</dbReference>